<keyword evidence="2" id="KW-1185">Reference proteome</keyword>
<gene>
    <name evidence="1" type="ORF">ACFO5K_04635</name>
</gene>
<comment type="caution">
    <text evidence="1">The sequence shown here is derived from an EMBL/GenBank/DDBJ whole genome shotgun (WGS) entry which is preliminary data.</text>
</comment>
<reference evidence="2" key="1">
    <citation type="journal article" date="2019" name="Int. J. Syst. Evol. Microbiol.">
        <title>The Global Catalogue of Microorganisms (GCM) 10K type strain sequencing project: providing services to taxonomists for standard genome sequencing and annotation.</title>
        <authorList>
            <consortium name="The Broad Institute Genomics Platform"/>
            <consortium name="The Broad Institute Genome Sequencing Center for Infectious Disease"/>
            <person name="Wu L."/>
            <person name="Ma J."/>
        </authorList>
    </citation>
    <scope>NUCLEOTIDE SEQUENCE [LARGE SCALE GENOMIC DNA]</scope>
    <source>
        <strain evidence="2">IBRC-M 10490</strain>
    </source>
</reference>
<dbReference type="Proteomes" id="UP001595844">
    <property type="component" value="Unassembled WGS sequence"/>
</dbReference>
<proteinExistence type="predicted"/>
<organism evidence="1 2">
    <name type="scientific">Nocardia halotolerans</name>
    <dbReference type="NCBI Taxonomy" id="1755878"/>
    <lineage>
        <taxon>Bacteria</taxon>
        <taxon>Bacillati</taxon>
        <taxon>Actinomycetota</taxon>
        <taxon>Actinomycetes</taxon>
        <taxon>Mycobacteriales</taxon>
        <taxon>Nocardiaceae</taxon>
        <taxon>Nocardia</taxon>
    </lineage>
</organism>
<evidence type="ECO:0000313" key="2">
    <source>
        <dbReference type="Proteomes" id="UP001595844"/>
    </source>
</evidence>
<evidence type="ECO:0000313" key="1">
    <source>
        <dbReference type="EMBL" id="MFC4373377.1"/>
    </source>
</evidence>
<name>A0ABV8VCK8_9NOCA</name>
<sequence length="102" mass="11637">MDSWYQAAVAMDERIGWERAQHPESDERRPLSPVGYSLPVLLQLRQLDLTKEVLRVLPAVFSGKMPPPMPAEPRPQPAEARFREKLDQISVIDALKQMGINM</sequence>
<accession>A0ABV8VCK8</accession>
<protein>
    <submittedName>
        <fullName evidence="1">Uncharacterized protein</fullName>
    </submittedName>
</protein>
<dbReference type="RefSeq" id="WP_378556129.1">
    <property type="nucleotide sequence ID" value="NZ_JBHSDL010000005.1"/>
</dbReference>
<dbReference type="EMBL" id="JBHSDL010000005">
    <property type="protein sequence ID" value="MFC4373377.1"/>
    <property type="molecule type" value="Genomic_DNA"/>
</dbReference>